<evidence type="ECO:0000256" key="9">
    <source>
        <dbReference type="SAM" id="Phobius"/>
    </source>
</evidence>
<dbReference type="InterPro" id="IPR058533">
    <property type="entry name" value="Cation_efflux_TM"/>
</dbReference>
<dbReference type="Gene3D" id="1.20.1510.10">
    <property type="entry name" value="Cation efflux protein transmembrane domain"/>
    <property type="match status" value="1"/>
</dbReference>
<keyword evidence="4" id="KW-0410">Iron transport</keyword>
<feature type="transmembrane region" description="Helical" evidence="9">
    <location>
        <begin position="149"/>
        <end position="168"/>
    </location>
</feature>
<keyword evidence="6" id="KW-0864">Zinc transport</keyword>
<protein>
    <submittedName>
        <fullName evidence="11">Cation diffusion facilitator family transporter</fullName>
    </submittedName>
</protein>
<organism evidence="11 12">
    <name type="scientific">Vreelandella songnenensis</name>
    <dbReference type="NCBI Taxonomy" id="1176243"/>
    <lineage>
        <taxon>Bacteria</taxon>
        <taxon>Pseudomonadati</taxon>
        <taxon>Pseudomonadota</taxon>
        <taxon>Gammaproteobacteria</taxon>
        <taxon>Oceanospirillales</taxon>
        <taxon>Halomonadaceae</taxon>
        <taxon>Vreelandella</taxon>
    </lineage>
</organism>
<dbReference type="GO" id="GO:0015093">
    <property type="term" value="F:ferrous iron transmembrane transporter activity"/>
    <property type="evidence" value="ECO:0007669"/>
    <property type="project" value="TreeGrafter"/>
</dbReference>
<evidence type="ECO:0000313" key="11">
    <source>
        <dbReference type="EMBL" id="PRY65293.1"/>
    </source>
</evidence>
<keyword evidence="4" id="KW-0408">Iron</keyword>
<evidence type="ECO:0000256" key="4">
    <source>
        <dbReference type="ARBA" id="ARBA00022496"/>
    </source>
</evidence>
<name>A0A2T0V555_9GAMM</name>
<dbReference type="GO" id="GO:0015086">
    <property type="term" value="F:cadmium ion transmembrane transporter activity"/>
    <property type="evidence" value="ECO:0007669"/>
    <property type="project" value="TreeGrafter"/>
</dbReference>
<dbReference type="NCBIfam" id="TIGR01297">
    <property type="entry name" value="CDF"/>
    <property type="match status" value="1"/>
</dbReference>
<evidence type="ECO:0000256" key="6">
    <source>
        <dbReference type="ARBA" id="ARBA00022906"/>
    </source>
</evidence>
<evidence type="ECO:0000256" key="5">
    <source>
        <dbReference type="ARBA" id="ARBA00022692"/>
    </source>
</evidence>
<sequence length="311" mass="33689">MKTEARTLAFSAFMALLIGSAGITATLASNSQAILLDGLFNLIYFSVALVTIKVSKLASRPDSESYPFGYSYFESLVNLCKGLLILGVSVFALVDAIAALLTGGREIAAGIAVIYALFATLACSLTAWVMHRSQRYVQSPLVAADKLNWVVNSLISAAVLSAFCLVMIFEKLNLDTLVPYVDSVLVIAVVLLCLGVPVRMASQALKELLNKTPEEVIAVPAREAIKRALAGTHTLEVRVRMVRPGRLLYVMVHVVMPEDGACDSLKRQDALRARIDDEVRRCYSPVVCDVVFTANTHWAAPTCGLLIDKHS</sequence>
<dbReference type="RefSeq" id="WP_106374466.1">
    <property type="nucleotide sequence ID" value="NZ_PVTK01000003.1"/>
</dbReference>
<keyword evidence="7 9" id="KW-1133">Transmembrane helix</keyword>
<feature type="transmembrane region" description="Helical" evidence="9">
    <location>
        <begin position="107"/>
        <end position="129"/>
    </location>
</feature>
<comment type="subcellular location">
    <subcellularLocation>
        <location evidence="1">Membrane</location>
        <topology evidence="1">Multi-pass membrane protein</topology>
    </subcellularLocation>
</comment>
<dbReference type="PANTHER" id="PTHR43840:SF15">
    <property type="entry name" value="MITOCHONDRIAL METAL TRANSPORTER 1-RELATED"/>
    <property type="match status" value="1"/>
</dbReference>
<dbReference type="InterPro" id="IPR050291">
    <property type="entry name" value="CDF_Transporter"/>
</dbReference>
<dbReference type="Pfam" id="PF01545">
    <property type="entry name" value="Cation_efflux"/>
    <property type="match status" value="1"/>
</dbReference>
<evidence type="ECO:0000313" key="12">
    <source>
        <dbReference type="Proteomes" id="UP000237647"/>
    </source>
</evidence>
<keyword evidence="6" id="KW-0862">Zinc</keyword>
<keyword evidence="12" id="KW-1185">Reference proteome</keyword>
<dbReference type="GO" id="GO:0015341">
    <property type="term" value="F:zinc efflux antiporter activity"/>
    <property type="evidence" value="ECO:0007669"/>
    <property type="project" value="TreeGrafter"/>
</dbReference>
<keyword evidence="3" id="KW-0813">Transport</keyword>
<dbReference type="PANTHER" id="PTHR43840">
    <property type="entry name" value="MITOCHONDRIAL METAL TRANSPORTER 1-RELATED"/>
    <property type="match status" value="1"/>
</dbReference>
<proteinExistence type="inferred from homology"/>
<dbReference type="GO" id="GO:0006882">
    <property type="term" value="P:intracellular zinc ion homeostasis"/>
    <property type="evidence" value="ECO:0007669"/>
    <property type="project" value="TreeGrafter"/>
</dbReference>
<dbReference type="Proteomes" id="UP000237647">
    <property type="component" value="Unassembled WGS sequence"/>
</dbReference>
<keyword evidence="6" id="KW-0406">Ion transport</keyword>
<reference evidence="11 12" key="1">
    <citation type="submission" date="2018-03" db="EMBL/GenBank/DDBJ databases">
        <title>Genomic Encyclopedia of Type Strains, Phase III (KMG-III): the genomes of soil and plant-associated and newly described type strains.</title>
        <authorList>
            <person name="Whitman W."/>
        </authorList>
    </citation>
    <scope>NUCLEOTIDE SEQUENCE [LARGE SCALE GENOMIC DNA]</scope>
    <source>
        <strain evidence="11 12">CGMCC 1.12152</strain>
    </source>
</reference>
<dbReference type="EMBL" id="PVTK01000003">
    <property type="protein sequence ID" value="PRY65293.1"/>
    <property type="molecule type" value="Genomic_DNA"/>
</dbReference>
<evidence type="ECO:0000256" key="2">
    <source>
        <dbReference type="ARBA" id="ARBA00010212"/>
    </source>
</evidence>
<dbReference type="InterPro" id="IPR002524">
    <property type="entry name" value="Cation_efflux"/>
</dbReference>
<dbReference type="AlphaFoldDB" id="A0A2T0V555"/>
<gene>
    <name evidence="11" type="ORF">B0H98_103236</name>
</gene>
<evidence type="ECO:0000256" key="8">
    <source>
        <dbReference type="ARBA" id="ARBA00023136"/>
    </source>
</evidence>
<comment type="similarity">
    <text evidence="2">Belongs to the cation diffusion facilitator (CDF) transporter (TC 2.A.4) family. FieF subfamily.</text>
</comment>
<evidence type="ECO:0000256" key="7">
    <source>
        <dbReference type="ARBA" id="ARBA00022989"/>
    </source>
</evidence>
<evidence type="ECO:0000256" key="1">
    <source>
        <dbReference type="ARBA" id="ARBA00004141"/>
    </source>
</evidence>
<keyword evidence="8 9" id="KW-0472">Membrane</keyword>
<feature type="transmembrane region" description="Helical" evidence="9">
    <location>
        <begin position="38"/>
        <end position="55"/>
    </location>
</feature>
<accession>A0A2T0V555</accession>
<dbReference type="SUPFAM" id="SSF161111">
    <property type="entry name" value="Cation efflux protein transmembrane domain-like"/>
    <property type="match status" value="1"/>
</dbReference>
<evidence type="ECO:0000256" key="3">
    <source>
        <dbReference type="ARBA" id="ARBA00022448"/>
    </source>
</evidence>
<feature type="transmembrane region" description="Helical" evidence="9">
    <location>
        <begin position="76"/>
        <end position="101"/>
    </location>
</feature>
<evidence type="ECO:0000259" key="10">
    <source>
        <dbReference type="Pfam" id="PF01545"/>
    </source>
</evidence>
<dbReference type="OrthoDB" id="268546at2"/>
<comment type="caution">
    <text evidence="11">The sequence shown here is derived from an EMBL/GenBank/DDBJ whole genome shotgun (WGS) entry which is preliminary data.</text>
</comment>
<feature type="transmembrane region" description="Helical" evidence="9">
    <location>
        <begin position="180"/>
        <end position="201"/>
    </location>
</feature>
<feature type="domain" description="Cation efflux protein transmembrane" evidence="10">
    <location>
        <begin position="10"/>
        <end position="209"/>
    </location>
</feature>
<dbReference type="InterPro" id="IPR027469">
    <property type="entry name" value="Cation_efflux_TMD_sf"/>
</dbReference>
<keyword evidence="5 9" id="KW-0812">Transmembrane</keyword>
<dbReference type="GO" id="GO:0005886">
    <property type="term" value="C:plasma membrane"/>
    <property type="evidence" value="ECO:0007669"/>
    <property type="project" value="TreeGrafter"/>
</dbReference>